<name>A0ABW5E892_9BACT</name>
<proteinExistence type="predicted"/>
<dbReference type="EMBL" id="JBHUJC010000043">
    <property type="protein sequence ID" value="MFD2277640.1"/>
    <property type="molecule type" value="Genomic_DNA"/>
</dbReference>
<dbReference type="RefSeq" id="WP_377093667.1">
    <property type="nucleotide sequence ID" value="NZ_JBHSJM010000001.1"/>
</dbReference>
<protein>
    <submittedName>
        <fullName evidence="1">Uncharacterized protein</fullName>
    </submittedName>
</protein>
<evidence type="ECO:0000313" key="1">
    <source>
        <dbReference type="EMBL" id="MFD2277640.1"/>
    </source>
</evidence>
<reference evidence="2" key="1">
    <citation type="journal article" date="2019" name="Int. J. Syst. Evol. Microbiol.">
        <title>The Global Catalogue of Microorganisms (GCM) 10K type strain sequencing project: providing services to taxonomists for standard genome sequencing and annotation.</title>
        <authorList>
            <consortium name="The Broad Institute Genomics Platform"/>
            <consortium name="The Broad Institute Genome Sequencing Center for Infectious Disease"/>
            <person name="Wu L."/>
            <person name="Ma J."/>
        </authorList>
    </citation>
    <scope>NUCLEOTIDE SEQUENCE [LARGE SCALE GENOMIC DNA]</scope>
    <source>
        <strain evidence="2">JCM 16545</strain>
    </source>
</reference>
<organism evidence="1 2">
    <name type="scientific">Rubritalea spongiae</name>
    <dbReference type="NCBI Taxonomy" id="430797"/>
    <lineage>
        <taxon>Bacteria</taxon>
        <taxon>Pseudomonadati</taxon>
        <taxon>Verrucomicrobiota</taxon>
        <taxon>Verrucomicrobiia</taxon>
        <taxon>Verrucomicrobiales</taxon>
        <taxon>Rubritaleaceae</taxon>
        <taxon>Rubritalea</taxon>
    </lineage>
</organism>
<dbReference type="Proteomes" id="UP001597297">
    <property type="component" value="Unassembled WGS sequence"/>
</dbReference>
<comment type="caution">
    <text evidence="1">The sequence shown here is derived from an EMBL/GenBank/DDBJ whole genome shotgun (WGS) entry which is preliminary data.</text>
</comment>
<keyword evidence="2" id="KW-1185">Reference proteome</keyword>
<accession>A0ABW5E892</accession>
<sequence>MTPLKFNIKNFEELVACFRSGNAALLLTDLHLDETAYPVEWGCSLIINEDSESSLHIKYSKDIEALEALAPWASGGNIKKYESVTALIDHQLNVAFSPFWIRGASHSAGKSYTASGSFNTCNNLETASNDELSSSSMTALLPETSLRVANDGTKVIRQSSTHGDLGSTSKLDAFIGDVGKEYLIYPNAKH</sequence>
<gene>
    <name evidence="1" type="ORF">ACFSQZ_14315</name>
</gene>
<evidence type="ECO:0000313" key="2">
    <source>
        <dbReference type="Proteomes" id="UP001597297"/>
    </source>
</evidence>